<dbReference type="PANTHER" id="PTHR10060:SF47">
    <property type="entry name" value="TATD RELATED DNASE"/>
    <property type="match status" value="1"/>
</dbReference>
<dbReference type="AlphaFoldDB" id="A0A3R7NTZ1"/>
<evidence type="ECO:0000313" key="4">
    <source>
        <dbReference type="Proteomes" id="UP000284403"/>
    </source>
</evidence>
<gene>
    <name evidence="3" type="ORF">Tco025E_00755</name>
</gene>
<dbReference type="RefSeq" id="XP_029232205.1">
    <property type="nucleotide sequence ID" value="XM_029367695.1"/>
</dbReference>
<dbReference type="InterPro" id="IPR050891">
    <property type="entry name" value="TatD-type_Hydrolase"/>
</dbReference>
<evidence type="ECO:0000256" key="1">
    <source>
        <dbReference type="ARBA" id="ARBA00022722"/>
    </source>
</evidence>
<evidence type="ECO:0000256" key="2">
    <source>
        <dbReference type="SAM" id="MobiDB-lite"/>
    </source>
</evidence>
<reference evidence="3 4" key="1">
    <citation type="journal article" date="2018" name="BMC Genomics">
        <title>Genomic comparison of Trypanosoma conorhini and Trypanosoma rangeli to Trypanosoma cruzi strains of high and low virulence.</title>
        <authorList>
            <person name="Bradwell K.R."/>
            <person name="Koparde V.N."/>
            <person name="Matveyev A.V."/>
            <person name="Serrano M.G."/>
            <person name="Alves J.M."/>
            <person name="Parikh H."/>
            <person name="Huang B."/>
            <person name="Lee V."/>
            <person name="Espinosa-Alvarez O."/>
            <person name="Ortiz P.A."/>
            <person name="Costa-Martins A.G."/>
            <person name="Teixeira M.M."/>
            <person name="Buck G.A."/>
        </authorList>
    </citation>
    <scope>NUCLEOTIDE SEQUENCE [LARGE SCALE GENOMIC DNA]</scope>
    <source>
        <strain evidence="3 4">025E</strain>
    </source>
</reference>
<keyword evidence="4" id="KW-1185">Reference proteome</keyword>
<keyword evidence="3" id="KW-0378">Hydrolase</keyword>
<dbReference type="InterPro" id="IPR001130">
    <property type="entry name" value="TatD-like"/>
</dbReference>
<feature type="compositionally biased region" description="Low complexity" evidence="2">
    <location>
        <begin position="282"/>
        <end position="301"/>
    </location>
</feature>
<dbReference type="EMBL" id="MKKU01000020">
    <property type="protein sequence ID" value="RNF26999.1"/>
    <property type="molecule type" value="Genomic_DNA"/>
</dbReference>
<dbReference type="SUPFAM" id="SSF51556">
    <property type="entry name" value="Metallo-dependent hydrolases"/>
    <property type="match status" value="1"/>
</dbReference>
<dbReference type="Proteomes" id="UP000284403">
    <property type="component" value="Unassembled WGS sequence"/>
</dbReference>
<dbReference type="PANTHER" id="PTHR10060">
    <property type="entry name" value="TATD FAMILY DEOXYRIBONUCLEASE"/>
    <property type="match status" value="1"/>
</dbReference>
<dbReference type="OrthoDB" id="6079689at2759"/>
<feature type="compositionally biased region" description="Low complexity" evidence="2">
    <location>
        <begin position="23"/>
        <end position="43"/>
    </location>
</feature>
<feature type="region of interest" description="Disordered" evidence="2">
    <location>
        <begin position="636"/>
        <end position="697"/>
    </location>
</feature>
<comment type="caution">
    <text evidence="3">The sequence shown here is derived from an EMBL/GenBank/DDBJ whole genome shotgun (WGS) entry which is preliminary data.</text>
</comment>
<dbReference type="GeneID" id="40314366"/>
<dbReference type="Gene3D" id="3.20.20.140">
    <property type="entry name" value="Metal-dependent hydrolases"/>
    <property type="match status" value="1"/>
</dbReference>
<dbReference type="GO" id="GO:0005829">
    <property type="term" value="C:cytosol"/>
    <property type="evidence" value="ECO:0007669"/>
    <property type="project" value="TreeGrafter"/>
</dbReference>
<organism evidence="3 4">
    <name type="scientific">Trypanosoma conorhini</name>
    <dbReference type="NCBI Taxonomy" id="83891"/>
    <lineage>
        <taxon>Eukaryota</taxon>
        <taxon>Discoba</taxon>
        <taxon>Euglenozoa</taxon>
        <taxon>Kinetoplastea</taxon>
        <taxon>Metakinetoplastina</taxon>
        <taxon>Trypanosomatida</taxon>
        <taxon>Trypanosomatidae</taxon>
        <taxon>Trypanosoma</taxon>
    </lineage>
</organism>
<proteinExistence type="predicted"/>
<protein>
    <submittedName>
        <fullName evidence="3">TatD-related deoxyribonuclease</fullName>
        <ecNumber evidence="3">3.1.21.-</ecNumber>
    </submittedName>
</protein>
<dbReference type="GO" id="GO:0008296">
    <property type="term" value="F:3'-5'-DNA exonuclease activity"/>
    <property type="evidence" value="ECO:0007669"/>
    <property type="project" value="TreeGrafter"/>
</dbReference>
<accession>A0A3R7NTZ1</accession>
<sequence length="697" mass="74190">MGFVDRGGGREAKGASLRRSKKNPGAAAARKASATKQQQQPTTRVPPTPPPFLQGRQHIDAAVAILARRLEVDRDALMGRAAQESGVAAALTWCVDFGRQEALIEFCRQHNTTASAASAEGDGRLYCLVGVHVNNVDRMHKKQQETWVESVASWGKHPEVLGVLSGLNLYRDSGTHFAQEWLLEQLWRVAGSLQVPLVLHLCHDSDAGEGSVGAASYNLTVERSAELLAELITRDEDNVDAKGEGARRQQRQKPTAIVIYNGLGAVATSAALRTLVRRHAPAPKSSSAADAETTTASGAVAAPPPSPPIYILLTAHGLTGNGSLPIAGNGDAEAGDAAAYNPLFVDTLRNHVSPSQILIGTGSPWNTPQNIPDAHVRTLPNEPANYKHVVSAIAAALTGEAKEQSGTLQGLYATAQENFLRLFFSSESSSQANETEKEKDEEDASGEVEARSAGADSTRQARAVHFGPAVGTSKDVLRVAPDSVRYYLCLKCRRRLFHEHQVLTHSPDAAQEHFGARHARCDMNSSKVSTVGASCETVCFLPLLHGPSGEWSVAESGVEVSKLNGTATCGGCGAKIGTAGKDVCCPCGCIISGLTARLAASKLEAPVQRGVSGGLEELLLQAAREREQLLQEELEAAQRGGVEEGGEKKRKEPKKNVKANNRSNFTHFRNKNFAPRQQSESEKVSGGGGGARGHREQ</sequence>
<dbReference type="InterPro" id="IPR032466">
    <property type="entry name" value="Metal_Hydrolase"/>
</dbReference>
<dbReference type="EC" id="3.1.21.-" evidence="3"/>
<keyword evidence="1" id="KW-0540">Nuclease</keyword>
<evidence type="ECO:0000313" key="3">
    <source>
        <dbReference type="EMBL" id="RNF26999.1"/>
    </source>
</evidence>
<feature type="region of interest" description="Disordered" evidence="2">
    <location>
        <begin position="427"/>
        <end position="460"/>
    </location>
</feature>
<name>A0A3R7NTZ1_9TRYP</name>
<feature type="region of interest" description="Disordered" evidence="2">
    <location>
        <begin position="278"/>
        <end position="302"/>
    </location>
</feature>
<feature type="compositionally biased region" description="Basic and acidic residues" evidence="2">
    <location>
        <begin position="641"/>
        <end position="650"/>
    </location>
</feature>
<dbReference type="Pfam" id="PF01026">
    <property type="entry name" value="TatD_DNase"/>
    <property type="match status" value="1"/>
</dbReference>
<feature type="region of interest" description="Disordered" evidence="2">
    <location>
        <begin position="1"/>
        <end position="54"/>
    </location>
</feature>